<sequence length="84" mass="10041">MSDKTEKTYLFDNPRNVDRLLKGFYAVCVFLAVFDLFVHRHIYMDWENIPAFYAIYGFVACVALVLMAKVLRKLVMRKEDYYDE</sequence>
<keyword evidence="1" id="KW-0812">Transmembrane</keyword>
<keyword evidence="1" id="KW-0472">Membrane</keyword>
<dbReference type="EMBL" id="JAHHGM010000001">
    <property type="protein sequence ID" value="MBT2987715.1"/>
    <property type="molecule type" value="Genomic_DNA"/>
</dbReference>
<evidence type="ECO:0000313" key="3">
    <source>
        <dbReference type="Proteomes" id="UP000770889"/>
    </source>
</evidence>
<proteinExistence type="predicted"/>
<accession>A0A944M5T2</accession>
<dbReference type="AlphaFoldDB" id="A0A944M5T2"/>
<name>A0A944M5T2_9GAMM</name>
<feature type="transmembrane region" description="Helical" evidence="1">
    <location>
        <begin position="20"/>
        <end position="39"/>
    </location>
</feature>
<gene>
    <name evidence="2" type="ORF">KME65_02020</name>
</gene>
<keyword evidence="1" id="KW-1133">Transmembrane helix</keyword>
<feature type="transmembrane region" description="Helical" evidence="1">
    <location>
        <begin position="51"/>
        <end position="71"/>
    </location>
</feature>
<organism evidence="2 3">
    <name type="scientific">Candidatus Thiodiazotropha taylori</name>
    <dbReference type="NCBI Taxonomy" id="2792791"/>
    <lineage>
        <taxon>Bacteria</taxon>
        <taxon>Pseudomonadati</taxon>
        <taxon>Pseudomonadota</taxon>
        <taxon>Gammaproteobacteria</taxon>
        <taxon>Chromatiales</taxon>
        <taxon>Sedimenticolaceae</taxon>
        <taxon>Candidatus Thiodiazotropha</taxon>
    </lineage>
</organism>
<reference evidence="2 3" key="1">
    <citation type="submission" date="2021-05" db="EMBL/GenBank/DDBJ databases">
        <title>Genetic and Functional Diversity in Clade A Lucinid endosymbionts from the Bahamas.</title>
        <authorList>
            <person name="Giani N.M."/>
            <person name="Engel A.S."/>
            <person name="Campbell B.J."/>
        </authorList>
    </citation>
    <scope>NUCLEOTIDE SEQUENCE [LARGE SCALE GENOMIC DNA]</scope>
    <source>
        <strain evidence="2">LUC16012Gg_MoonRockCtena</strain>
    </source>
</reference>
<protein>
    <submittedName>
        <fullName evidence="2">Uncharacterized protein</fullName>
    </submittedName>
</protein>
<evidence type="ECO:0000313" key="2">
    <source>
        <dbReference type="EMBL" id="MBT2987715.1"/>
    </source>
</evidence>
<comment type="caution">
    <text evidence="2">The sequence shown here is derived from an EMBL/GenBank/DDBJ whole genome shotgun (WGS) entry which is preliminary data.</text>
</comment>
<dbReference type="Proteomes" id="UP000770889">
    <property type="component" value="Unassembled WGS sequence"/>
</dbReference>
<evidence type="ECO:0000256" key="1">
    <source>
        <dbReference type="SAM" id="Phobius"/>
    </source>
</evidence>